<dbReference type="AlphaFoldDB" id="A0A437LAN6"/>
<keyword evidence="4" id="KW-1185">Reference proteome</keyword>
<reference evidence="3 4" key="1">
    <citation type="submission" date="2019-01" db="EMBL/GenBank/DDBJ databases">
        <authorList>
            <person name="Chen W.-M."/>
        </authorList>
    </citation>
    <scope>NUCLEOTIDE SEQUENCE [LARGE SCALE GENOMIC DNA]</scope>
    <source>
        <strain evidence="3 4">CCP-18</strain>
    </source>
</reference>
<evidence type="ECO:0000313" key="3">
    <source>
        <dbReference type="EMBL" id="RVT82431.1"/>
    </source>
</evidence>
<gene>
    <name evidence="3" type="ORF">EOD73_17005</name>
</gene>
<evidence type="ECO:0000256" key="1">
    <source>
        <dbReference type="PROSITE-ProRule" id="PRU00464"/>
    </source>
</evidence>
<dbReference type="Proteomes" id="UP000288587">
    <property type="component" value="Unassembled WGS sequence"/>
</dbReference>
<sequence>MSTAPCPLCHDDAGLLVHRRPLYRVVRVTDTLAHPAFYRVIVNAHVAEFSALSAAERVAVMEAVVLVEQALLRELSPTKVNLASLGNVVPHLHWHVIARFADDAQFPAPIWAPAVREREPARLAALQAQLPALDAALARAFDHLP</sequence>
<dbReference type="Gene3D" id="3.30.428.10">
    <property type="entry name" value="HIT-like"/>
    <property type="match status" value="1"/>
</dbReference>
<feature type="short sequence motif" description="Histidine triad motif" evidence="1">
    <location>
        <begin position="91"/>
        <end position="95"/>
    </location>
</feature>
<dbReference type="SUPFAM" id="SSF54197">
    <property type="entry name" value="HIT-like"/>
    <property type="match status" value="1"/>
</dbReference>
<dbReference type="InterPro" id="IPR026026">
    <property type="entry name" value="HIT_Hint"/>
</dbReference>
<evidence type="ECO:0000259" key="2">
    <source>
        <dbReference type="PROSITE" id="PS51084"/>
    </source>
</evidence>
<dbReference type="EMBL" id="SACM01000006">
    <property type="protein sequence ID" value="RVT82431.1"/>
    <property type="molecule type" value="Genomic_DNA"/>
</dbReference>
<evidence type="ECO:0000313" key="4">
    <source>
        <dbReference type="Proteomes" id="UP000288587"/>
    </source>
</evidence>
<dbReference type="InterPro" id="IPR036265">
    <property type="entry name" value="HIT-like_sf"/>
</dbReference>
<dbReference type="Pfam" id="PF01230">
    <property type="entry name" value="HIT"/>
    <property type="match status" value="1"/>
</dbReference>
<feature type="domain" description="HIT" evidence="2">
    <location>
        <begin position="4"/>
        <end position="106"/>
    </location>
</feature>
<comment type="caution">
    <text evidence="3">The sequence shown here is derived from an EMBL/GenBank/DDBJ whole genome shotgun (WGS) entry which is preliminary data.</text>
</comment>
<dbReference type="GO" id="GO:0003824">
    <property type="term" value="F:catalytic activity"/>
    <property type="evidence" value="ECO:0007669"/>
    <property type="project" value="InterPro"/>
</dbReference>
<protein>
    <submittedName>
        <fullName evidence="3">HIT family protein</fullName>
    </submittedName>
</protein>
<dbReference type="InterPro" id="IPR011146">
    <property type="entry name" value="HIT-like"/>
</dbReference>
<accession>A0A437LAN6</accession>
<dbReference type="PROSITE" id="PS51084">
    <property type="entry name" value="HIT_2"/>
    <property type="match status" value="1"/>
</dbReference>
<name>A0A437LAN6_9BURK</name>
<dbReference type="PIRSF" id="PIRSF000714">
    <property type="entry name" value="HIT"/>
    <property type="match status" value="1"/>
</dbReference>
<proteinExistence type="predicted"/>
<dbReference type="RefSeq" id="WP_127684239.1">
    <property type="nucleotide sequence ID" value="NZ_SACM01000006.1"/>
</dbReference>
<organism evidence="3 4">
    <name type="scientific">Inhella crocodyli</name>
    <dbReference type="NCBI Taxonomy" id="2499851"/>
    <lineage>
        <taxon>Bacteria</taxon>
        <taxon>Pseudomonadati</taxon>
        <taxon>Pseudomonadota</taxon>
        <taxon>Betaproteobacteria</taxon>
        <taxon>Burkholderiales</taxon>
        <taxon>Sphaerotilaceae</taxon>
        <taxon>Inhella</taxon>
    </lineage>
</organism>
<dbReference type="OrthoDB" id="9799145at2"/>